<evidence type="ECO:0000313" key="1">
    <source>
        <dbReference type="EMBL" id="MBJ3785954.1"/>
    </source>
</evidence>
<dbReference type="RefSeq" id="WP_198877170.1">
    <property type="nucleotide sequence ID" value="NZ_JAEKMH010000003.1"/>
</dbReference>
<dbReference type="InterPro" id="IPR043129">
    <property type="entry name" value="ATPase_NBD"/>
</dbReference>
<dbReference type="Pfam" id="PF13412">
    <property type="entry name" value="HTH_24"/>
    <property type="match status" value="1"/>
</dbReference>
<dbReference type="GO" id="GO:0019262">
    <property type="term" value="P:N-acetylneuraminate catabolic process"/>
    <property type="evidence" value="ECO:0007669"/>
    <property type="project" value="TreeGrafter"/>
</dbReference>
<dbReference type="PANTHER" id="PTHR18964:SF169">
    <property type="entry name" value="N-ACETYLMANNOSAMINE KINASE"/>
    <property type="match status" value="1"/>
</dbReference>
<dbReference type="Proteomes" id="UP000602124">
    <property type="component" value="Unassembled WGS sequence"/>
</dbReference>
<organism evidence="1 2">
    <name type="scientific">Devosia sediminis</name>
    <dbReference type="NCBI Taxonomy" id="2798801"/>
    <lineage>
        <taxon>Bacteria</taxon>
        <taxon>Pseudomonadati</taxon>
        <taxon>Pseudomonadota</taxon>
        <taxon>Alphaproteobacteria</taxon>
        <taxon>Hyphomicrobiales</taxon>
        <taxon>Devosiaceae</taxon>
        <taxon>Devosia</taxon>
    </lineage>
</organism>
<dbReference type="Gene3D" id="1.10.10.10">
    <property type="entry name" value="Winged helix-like DNA-binding domain superfamily/Winged helix DNA-binding domain"/>
    <property type="match status" value="1"/>
</dbReference>
<dbReference type="SUPFAM" id="SSF53067">
    <property type="entry name" value="Actin-like ATPase domain"/>
    <property type="match status" value="1"/>
</dbReference>
<comment type="caution">
    <text evidence="1">The sequence shown here is derived from an EMBL/GenBank/DDBJ whole genome shotgun (WGS) entry which is preliminary data.</text>
</comment>
<dbReference type="SUPFAM" id="SSF46785">
    <property type="entry name" value="Winged helix' DNA-binding domain"/>
    <property type="match status" value="1"/>
</dbReference>
<protein>
    <submittedName>
        <fullName evidence="1">ROK family transcriptional regulator</fullName>
    </submittedName>
</protein>
<accession>A0A934J1K7</accession>
<proteinExistence type="predicted"/>
<dbReference type="InterPro" id="IPR000600">
    <property type="entry name" value="ROK"/>
</dbReference>
<dbReference type="EMBL" id="JAEKMH010000003">
    <property type="protein sequence ID" value="MBJ3785954.1"/>
    <property type="molecule type" value="Genomic_DNA"/>
</dbReference>
<name>A0A934J1K7_9HYPH</name>
<dbReference type="PANTHER" id="PTHR18964">
    <property type="entry name" value="ROK (REPRESSOR, ORF, KINASE) FAMILY"/>
    <property type="match status" value="1"/>
</dbReference>
<evidence type="ECO:0000313" key="2">
    <source>
        <dbReference type="Proteomes" id="UP000602124"/>
    </source>
</evidence>
<dbReference type="AlphaFoldDB" id="A0A934J1K7"/>
<dbReference type="Gene3D" id="3.30.420.40">
    <property type="match status" value="2"/>
</dbReference>
<gene>
    <name evidence="1" type="ORF">JEQ47_14600</name>
</gene>
<dbReference type="InterPro" id="IPR036390">
    <property type="entry name" value="WH_DNA-bd_sf"/>
</dbReference>
<dbReference type="GO" id="GO:0009384">
    <property type="term" value="F:N-acylmannosamine kinase activity"/>
    <property type="evidence" value="ECO:0007669"/>
    <property type="project" value="TreeGrafter"/>
</dbReference>
<dbReference type="InterPro" id="IPR036388">
    <property type="entry name" value="WH-like_DNA-bd_sf"/>
</dbReference>
<dbReference type="Pfam" id="PF00480">
    <property type="entry name" value="ROK"/>
    <property type="match status" value="1"/>
</dbReference>
<reference evidence="1" key="1">
    <citation type="submission" date="2020-12" db="EMBL/GenBank/DDBJ databases">
        <title>Devosia sp. MSA67 isolated from Mo River.</title>
        <authorList>
            <person name="Ma F."/>
            <person name="Zi Z."/>
        </authorList>
    </citation>
    <scope>NUCLEOTIDE SEQUENCE</scope>
    <source>
        <strain evidence="1">MSA67</strain>
    </source>
</reference>
<keyword evidence="2" id="KW-1185">Reference proteome</keyword>
<sequence length="393" mass="41162">MSKIGEPTRDVFESGRRGLSHVGVRRANERTVLTVVGFNAGVSNAEISRLSGLAPQTVSAILVDLEREGLILRGPVLRGRRGQPATPIMLDPDGGFAIGIEVGWRHMDVVLLNMHAQVLARHHVDYAYPDGATLVDTIATVIEQFTGGLRPEQRARLMDLGLAMPGDLAAGLDALGAPAEQIALWQELDLVAALGARTGLAITRLNDGNAGCWAELIALAPPRPANIIYVLVSHFIAAGIVGDGALWEGPTGNAAELGAMLVNPAGGRPQLAHRIASIWALRNSLDAAGHDAGAMPARDLDPDLAGAAGWMNTTAQALAQVLFNANTVVEQPLVIIDTVLAPAVSARLAGLVEAEMARLPSRPHGAPRVIAGQLGGLAPAIGAAELPLFRRYF</sequence>